<gene>
    <name evidence="7" type="ordered locus">Sde_3793</name>
</gene>
<feature type="transmembrane region" description="Helical" evidence="5">
    <location>
        <begin position="164"/>
        <end position="184"/>
    </location>
</feature>
<evidence type="ECO:0000256" key="4">
    <source>
        <dbReference type="ARBA" id="ARBA00023136"/>
    </source>
</evidence>
<keyword evidence="3 5" id="KW-1133">Transmembrane helix</keyword>
<evidence type="ECO:0000256" key="1">
    <source>
        <dbReference type="ARBA" id="ARBA00004141"/>
    </source>
</evidence>
<evidence type="ECO:0000259" key="6">
    <source>
        <dbReference type="Pfam" id="PF04932"/>
    </source>
</evidence>
<accession>Q21E31</accession>
<feature type="transmembrane region" description="Helical" evidence="5">
    <location>
        <begin position="351"/>
        <end position="368"/>
    </location>
</feature>
<organism evidence="7 8">
    <name type="scientific">Saccharophagus degradans (strain 2-40 / ATCC 43961 / DSM 17024)</name>
    <dbReference type="NCBI Taxonomy" id="203122"/>
    <lineage>
        <taxon>Bacteria</taxon>
        <taxon>Pseudomonadati</taxon>
        <taxon>Pseudomonadota</taxon>
        <taxon>Gammaproteobacteria</taxon>
        <taxon>Cellvibrionales</taxon>
        <taxon>Cellvibrionaceae</taxon>
        <taxon>Saccharophagus</taxon>
    </lineage>
</organism>
<feature type="transmembrane region" description="Helical" evidence="5">
    <location>
        <begin position="109"/>
        <end position="128"/>
    </location>
</feature>
<evidence type="ECO:0000256" key="2">
    <source>
        <dbReference type="ARBA" id="ARBA00022692"/>
    </source>
</evidence>
<feature type="transmembrane region" description="Helical" evidence="5">
    <location>
        <begin position="40"/>
        <end position="63"/>
    </location>
</feature>
<name>Q21E31_SACD2</name>
<dbReference type="Pfam" id="PF04932">
    <property type="entry name" value="Wzy_C"/>
    <property type="match status" value="1"/>
</dbReference>
<sequence length="402" mass="43778">MIGGLYVLGSLIGWLVLAVFLLKVYLLGAKYFGVNPLLKISPIAWIWVLGMLVMLLALLVAHIDRQLGTGLTIKSSIGWAKGWALLALFPVLGSMISIRPAVIARGCCIAAASAIPFAALGIVAYVVGLPGDLFLSPLKAIGGPGEVFQVRLFGMNPETGMARWQFTGPWAPAAGLLSCFYLILCMQEKNVRWRCAGIFGAFVMCMLCQSRAGWAIFFAIVPIMIVLGNLKNPLSWVAMGVVLPVLVLLGEPVYNWVMDSYQQVKESRPGSTRVRGTLARLAVQRWQNEAPIWGHGVVERGPKIVEHMPIGTHHSWYGLLFVKGIVGLLALAIPLALTSIYLLWLAQRSKIALTALGVCVITVSYSFFENLEILAYLYWPASLWLGISLAPGASKKECTHCK</sequence>
<dbReference type="EMBL" id="CP000282">
    <property type="protein sequence ID" value="ABD83048.1"/>
    <property type="molecule type" value="Genomic_DNA"/>
</dbReference>
<comment type="subcellular location">
    <subcellularLocation>
        <location evidence="1">Membrane</location>
        <topology evidence="1">Multi-pass membrane protein</topology>
    </subcellularLocation>
</comment>
<dbReference type="KEGG" id="sde:Sde_3793"/>
<dbReference type="HOGENOM" id="CLU_054947_0_0_6"/>
<proteinExistence type="predicted"/>
<feature type="transmembrane region" description="Helical" evidence="5">
    <location>
        <begin position="83"/>
        <end position="102"/>
    </location>
</feature>
<feature type="transmembrane region" description="Helical" evidence="5">
    <location>
        <begin position="6"/>
        <end position="28"/>
    </location>
</feature>
<feature type="domain" description="O-antigen ligase-related" evidence="6">
    <location>
        <begin position="198"/>
        <end position="331"/>
    </location>
</feature>
<evidence type="ECO:0000313" key="8">
    <source>
        <dbReference type="Proteomes" id="UP000001947"/>
    </source>
</evidence>
<evidence type="ECO:0000313" key="7">
    <source>
        <dbReference type="EMBL" id="ABD83048.1"/>
    </source>
</evidence>
<dbReference type="AlphaFoldDB" id="Q21E31"/>
<dbReference type="eggNOG" id="COG3307">
    <property type="taxonomic scope" value="Bacteria"/>
</dbReference>
<evidence type="ECO:0000256" key="3">
    <source>
        <dbReference type="ARBA" id="ARBA00022989"/>
    </source>
</evidence>
<keyword evidence="4 5" id="KW-0472">Membrane</keyword>
<protein>
    <submittedName>
        <fullName evidence="7">Capsular polysaccharide biosynthesis protein-like protein</fullName>
    </submittedName>
</protein>
<feature type="transmembrane region" description="Helical" evidence="5">
    <location>
        <begin position="237"/>
        <end position="257"/>
    </location>
</feature>
<dbReference type="Proteomes" id="UP000001947">
    <property type="component" value="Chromosome"/>
</dbReference>
<dbReference type="GO" id="GO:0016020">
    <property type="term" value="C:membrane"/>
    <property type="evidence" value="ECO:0007669"/>
    <property type="project" value="UniProtKB-SubCell"/>
</dbReference>
<feature type="transmembrane region" description="Helical" evidence="5">
    <location>
        <begin position="316"/>
        <end position="344"/>
    </location>
</feature>
<dbReference type="STRING" id="203122.Sde_3793"/>
<dbReference type="InterPro" id="IPR007016">
    <property type="entry name" value="O-antigen_ligase-rel_domated"/>
</dbReference>
<keyword evidence="2 5" id="KW-0812">Transmembrane</keyword>
<reference evidence="7 8" key="1">
    <citation type="journal article" date="2008" name="PLoS Genet.">
        <title>Complete genome sequence of the complex carbohydrate-degrading marine bacterium, Saccharophagus degradans strain 2-40 T.</title>
        <authorList>
            <person name="Weiner R.M."/>
            <person name="Taylor L.E.II."/>
            <person name="Henrissat B."/>
            <person name="Hauser L."/>
            <person name="Land M."/>
            <person name="Coutinho P.M."/>
            <person name="Rancurel C."/>
            <person name="Saunders E.H."/>
            <person name="Longmire A.G."/>
            <person name="Zhang H."/>
            <person name="Bayer E.A."/>
            <person name="Gilbert H.J."/>
            <person name="Larimer F."/>
            <person name="Zhulin I.B."/>
            <person name="Ekborg N.A."/>
            <person name="Lamed R."/>
            <person name="Richardson P.M."/>
            <person name="Borovok I."/>
            <person name="Hutcheson S."/>
        </authorList>
    </citation>
    <scope>NUCLEOTIDE SEQUENCE [LARGE SCALE GENOMIC DNA]</scope>
    <source>
        <strain evidence="8">2-40 / ATCC 43961 / DSM 17024</strain>
    </source>
</reference>
<keyword evidence="8" id="KW-1185">Reference proteome</keyword>
<evidence type="ECO:0000256" key="5">
    <source>
        <dbReference type="SAM" id="Phobius"/>
    </source>
</evidence>